<dbReference type="EMBL" id="GISG01198117">
    <property type="protein sequence ID" value="MBA4657839.1"/>
    <property type="molecule type" value="Transcribed_RNA"/>
</dbReference>
<organism evidence="2">
    <name type="scientific">Opuntia streptacantha</name>
    <name type="common">Prickly pear cactus</name>
    <name type="synonym">Opuntia cardona</name>
    <dbReference type="NCBI Taxonomy" id="393608"/>
    <lineage>
        <taxon>Eukaryota</taxon>
        <taxon>Viridiplantae</taxon>
        <taxon>Streptophyta</taxon>
        <taxon>Embryophyta</taxon>
        <taxon>Tracheophyta</taxon>
        <taxon>Spermatophyta</taxon>
        <taxon>Magnoliopsida</taxon>
        <taxon>eudicotyledons</taxon>
        <taxon>Gunneridae</taxon>
        <taxon>Pentapetalae</taxon>
        <taxon>Caryophyllales</taxon>
        <taxon>Cactineae</taxon>
        <taxon>Cactaceae</taxon>
        <taxon>Opuntioideae</taxon>
        <taxon>Opuntia</taxon>
    </lineage>
</organism>
<accession>A0A7C9A2M9</accession>
<feature type="region of interest" description="Disordered" evidence="1">
    <location>
        <begin position="1"/>
        <end position="22"/>
    </location>
</feature>
<reference evidence="2" key="2">
    <citation type="submission" date="2020-07" db="EMBL/GenBank/DDBJ databases">
        <authorList>
            <person name="Vera ALvarez R."/>
            <person name="Arias-Moreno D.M."/>
            <person name="Jimenez-Jacinto V."/>
            <person name="Jimenez-Bremont J.F."/>
            <person name="Swaminathan K."/>
            <person name="Moose S.P."/>
            <person name="Guerrero-Gonzalez M.L."/>
            <person name="Marino-Ramirez L."/>
            <person name="Landsman D."/>
            <person name="Rodriguez-Kessler M."/>
            <person name="Delgado-Sanchez P."/>
        </authorList>
    </citation>
    <scope>NUCLEOTIDE SEQUENCE</scope>
    <source>
        <tissue evidence="2">Cladode</tissue>
    </source>
</reference>
<name>A0A7C9A2M9_OPUST</name>
<dbReference type="AlphaFoldDB" id="A0A7C9A2M9"/>
<sequence length="99" mass="11225">MPPFSVPNHVLSQFPPRQRNPTNKCPCVVQSLIDLCYRGKLTEAVESLRILARKGLRLDSQKLAFLLGQCAKTRSLKEGKWVHLHLKLTDVENGDPMFV</sequence>
<evidence type="ECO:0008006" key="3">
    <source>
        <dbReference type="Google" id="ProtNLM"/>
    </source>
</evidence>
<protein>
    <recommendedName>
        <fullName evidence="3">Pentatricopeptide repeat-containing protein</fullName>
    </recommendedName>
</protein>
<proteinExistence type="predicted"/>
<evidence type="ECO:0000313" key="2">
    <source>
        <dbReference type="EMBL" id="MBA4657839.1"/>
    </source>
</evidence>
<evidence type="ECO:0000256" key="1">
    <source>
        <dbReference type="SAM" id="MobiDB-lite"/>
    </source>
</evidence>
<reference evidence="2" key="1">
    <citation type="journal article" date="2013" name="J. Plant Res.">
        <title>Effect of fungi and light on seed germination of three Opuntia species from semiarid lands of central Mexico.</title>
        <authorList>
            <person name="Delgado-Sanchez P."/>
            <person name="Jimenez-Bremont J.F."/>
            <person name="Guerrero-Gonzalez Mde L."/>
            <person name="Flores J."/>
        </authorList>
    </citation>
    <scope>NUCLEOTIDE SEQUENCE</scope>
    <source>
        <tissue evidence="2">Cladode</tissue>
    </source>
</reference>